<dbReference type="PANTHER" id="PTHR10587">
    <property type="entry name" value="GLYCOSYL TRANSFERASE-RELATED"/>
    <property type="match status" value="1"/>
</dbReference>
<dbReference type="InterPro" id="IPR014235">
    <property type="entry name" value="Spore_PdaA"/>
</dbReference>
<comment type="caution">
    <text evidence="2">The sequence shown here is derived from an EMBL/GenBank/DDBJ whole genome shotgun (WGS) entry which is preliminary data.</text>
</comment>
<protein>
    <submittedName>
        <fullName evidence="2">Delta-lactam-biosynthetic de-N-acetylase</fullName>
    </submittedName>
</protein>
<reference evidence="2" key="1">
    <citation type="journal article" date="2021" name="PeerJ">
        <title>Extensive microbial diversity within the chicken gut microbiome revealed by metagenomics and culture.</title>
        <authorList>
            <person name="Gilroy R."/>
            <person name="Ravi A."/>
            <person name="Getino M."/>
            <person name="Pursley I."/>
            <person name="Horton D.L."/>
            <person name="Alikhan N.F."/>
            <person name="Baker D."/>
            <person name="Gharbi K."/>
            <person name="Hall N."/>
            <person name="Watson M."/>
            <person name="Adriaenssens E.M."/>
            <person name="Foster-Nyarko E."/>
            <person name="Jarju S."/>
            <person name="Secka A."/>
            <person name="Antonio M."/>
            <person name="Oren A."/>
            <person name="Chaudhuri R.R."/>
            <person name="La Ragione R."/>
            <person name="Hildebrand F."/>
            <person name="Pallen M.J."/>
        </authorList>
    </citation>
    <scope>NUCLEOTIDE SEQUENCE</scope>
    <source>
        <strain evidence="2">ChiW19-954</strain>
    </source>
</reference>
<dbReference type="InterPro" id="IPR050248">
    <property type="entry name" value="Polysacc_deacetylase_ArnD"/>
</dbReference>
<dbReference type="Proteomes" id="UP000823890">
    <property type="component" value="Unassembled WGS sequence"/>
</dbReference>
<evidence type="ECO:0000259" key="1">
    <source>
        <dbReference type="PROSITE" id="PS51677"/>
    </source>
</evidence>
<dbReference type="CDD" id="cd10948">
    <property type="entry name" value="CE4_BsPdaA_like"/>
    <property type="match status" value="1"/>
</dbReference>
<dbReference type="GO" id="GO:0005975">
    <property type="term" value="P:carbohydrate metabolic process"/>
    <property type="evidence" value="ECO:0007669"/>
    <property type="project" value="InterPro"/>
</dbReference>
<reference evidence="2" key="2">
    <citation type="submission" date="2021-04" db="EMBL/GenBank/DDBJ databases">
        <authorList>
            <person name="Gilroy R."/>
        </authorList>
    </citation>
    <scope>NUCLEOTIDE SEQUENCE</scope>
    <source>
        <strain evidence="2">ChiW19-954</strain>
    </source>
</reference>
<dbReference type="EMBL" id="DWWO01000020">
    <property type="protein sequence ID" value="HJC33344.1"/>
    <property type="molecule type" value="Genomic_DNA"/>
</dbReference>
<proteinExistence type="predicted"/>
<evidence type="ECO:0000313" key="3">
    <source>
        <dbReference type="Proteomes" id="UP000823890"/>
    </source>
</evidence>
<dbReference type="Pfam" id="PF01522">
    <property type="entry name" value="Polysacc_deac_1"/>
    <property type="match status" value="1"/>
</dbReference>
<dbReference type="Gene3D" id="3.20.20.370">
    <property type="entry name" value="Glycoside hydrolase/deacetylase"/>
    <property type="match status" value="1"/>
</dbReference>
<dbReference type="InterPro" id="IPR002509">
    <property type="entry name" value="NODB_dom"/>
</dbReference>
<evidence type="ECO:0000313" key="2">
    <source>
        <dbReference type="EMBL" id="HJC33344.1"/>
    </source>
</evidence>
<dbReference type="PANTHER" id="PTHR10587:SF78">
    <property type="entry name" value="PEPTIDOGLYCAN-N-ACETYLMURAMIC ACID DEACETYLASE PDAA"/>
    <property type="match status" value="1"/>
</dbReference>
<feature type="domain" description="NodB homology" evidence="1">
    <location>
        <begin position="103"/>
        <end position="285"/>
    </location>
</feature>
<dbReference type="PROSITE" id="PS51677">
    <property type="entry name" value="NODB"/>
    <property type="match status" value="1"/>
</dbReference>
<sequence>MQHLRKPVGFLLLFLTAYILGTGAAYLTGHSSPVSPVSSSNSSDTGQIADVSHHLTQTGAIAASAEGSWGLSFQEDGQTPAGNATMEELARYDAFYAQDTDEKVLYLTFDAGYENGNTEPILDALKKHNVSATFFVVGTYIESEPDLIRRMVEEGHTVGNHTWHHPDMSQIADMDSFKKEITDVEDAFLDVTGHEMTRYYRPPQGKYSESNLQMAKELGYKTFFWSLAYVDWYEDDQPAKEEAFDKLLGRIHPGAIVLLHSTSSTNAAIMDELLTKWEEMGYQISPLSELAE</sequence>
<dbReference type="GO" id="GO:0016810">
    <property type="term" value="F:hydrolase activity, acting on carbon-nitrogen (but not peptide) bonds"/>
    <property type="evidence" value="ECO:0007669"/>
    <property type="project" value="InterPro"/>
</dbReference>
<dbReference type="SUPFAM" id="SSF88713">
    <property type="entry name" value="Glycoside hydrolase/deacetylase"/>
    <property type="match status" value="1"/>
</dbReference>
<dbReference type="InterPro" id="IPR011330">
    <property type="entry name" value="Glyco_hydro/deAcase_b/a-brl"/>
</dbReference>
<gene>
    <name evidence="2" type="primary">pdaA</name>
    <name evidence="2" type="ORF">H9758_01975</name>
</gene>
<dbReference type="GO" id="GO:0016020">
    <property type="term" value="C:membrane"/>
    <property type="evidence" value="ECO:0007669"/>
    <property type="project" value="TreeGrafter"/>
</dbReference>
<accession>A0A9D2ST16</accession>
<name>A0A9D2ST16_9FIRM</name>
<organism evidence="2 3">
    <name type="scientific">Candidatus Mediterraneibacter faecipullorum</name>
    <dbReference type="NCBI Taxonomy" id="2838670"/>
    <lineage>
        <taxon>Bacteria</taxon>
        <taxon>Bacillati</taxon>
        <taxon>Bacillota</taxon>
        <taxon>Clostridia</taxon>
        <taxon>Lachnospirales</taxon>
        <taxon>Lachnospiraceae</taxon>
        <taxon>Mediterraneibacter</taxon>
    </lineage>
</organism>
<dbReference type="AlphaFoldDB" id="A0A9D2ST16"/>
<dbReference type="NCBIfam" id="TIGR02884">
    <property type="entry name" value="spore_pdaA"/>
    <property type="match status" value="1"/>
</dbReference>